<dbReference type="EMBL" id="BSXS01008507">
    <property type="protein sequence ID" value="GME92729.1"/>
    <property type="molecule type" value="Genomic_DNA"/>
</dbReference>
<keyword evidence="2" id="KW-1185">Reference proteome</keyword>
<evidence type="ECO:0000313" key="1">
    <source>
        <dbReference type="EMBL" id="GME92729.1"/>
    </source>
</evidence>
<reference evidence="1" key="1">
    <citation type="submission" date="2023-04" db="EMBL/GenBank/DDBJ databases">
        <title>Ambrosiozyma monospora NBRC 10751.</title>
        <authorList>
            <person name="Ichikawa N."/>
            <person name="Sato H."/>
            <person name="Tonouchi N."/>
        </authorList>
    </citation>
    <scope>NUCLEOTIDE SEQUENCE</scope>
    <source>
        <strain evidence="1">NBRC 10751</strain>
    </source>
</reference>
<sequence>MSFAMHRQKNPSIDGRTFAVREDTDSTVSSSSTTSSMIDEEDISYHQQERHTYHYNNIDDEITNNTNASTLNNGVLNEDGNEEEQELEQELELEQGTSNNHGGGNGAIDDLPKKLKRTLSRRPFSEVSNDTGAGGLLPSNFNAVEYLINSLYNSLDSIELDRALVIQSQLSGKFNNTSNEILGLLDEIKESLNDHIEKYERLRKVVMPEIVGNINKSTKLAHKLTQSMKESYPIEYSKSKDKVLNRISDDEENLYI</sequence>
<comment type="caution">
    <text evidence="1">The sequence shown here is derived from an EMBL/GenBank/DDBJ whole genome shotgun (WGS) entry which is preliminary data.</text>
</comment>
<proteinExistence type="predicted"/>
<accession>A0ACB5TPX8</accession>
<name>A0ACB5TPX8_AMBMO</name>
<organism evidence="1 2">
    <name type="scientific">Ambrosiozyma monospora</name>
    <name type="common">Yeast</name>
    <name type="synonym">Endomycopsis monosporus</name>
    <dbReference type="NCBI Taxonomy" id="43982"/>
    <lineage>
        <taxon>Eukaryota</taxon>
        <taxon>Fungi</taxon>
        <taxon>Dikarya</taxon>
        <taxon>Ascomycota</taxon>
        <taxon>Saccharomycotina</taxon>
        <taxon>Pichiomycetes</taxon>
        <taxon>Pichiales</taxon>
        <taxon>Pichiaceae</taxon>
        <taxon>Ambrosiozyma</taxon>
    </lineage>
</organism>
<protein>
    <submittedName>
        <fullName evidence="1">Unnamed protein product</fullName>
    </submittedName>
</protein>
<dbReference type="Proteomes" id="UP001165064">
    <property type="component" value="Unassembled WGS sequence"/>
</dbReference>
<gene>
    <name evidence="1" type="ORF">Amon02_000914700</name>
</gene>
<evidence type="ECO:0000313" key="2">
    <source>
        <dbReference type="Proteomes" id="UP001165064"/>
    </source>
</evidence>